<dbReference type="InterPro" id="IPR000878">
    <property type="entry name" value="4pyrrol_Mease"/>
</dbReference>
<evidence type="ECO:0000256" key="3">
    <source>
        <dbReference type="ARBA" id="ARBA00022573"/>
    </source>
</evidence>
<name>A0A1M4YMS3_9THEO</name>
<dbReference type="OrthoDB" id="9804789at2"/>
<dbReference type="Gene3D" id="3.30.950.10">
    <property type="entry name" value="Methyltransferase, Cobalt-precorrin-4 Transmethylase, Domain 2"/>
    <property type="match status" value="1"/>
</dbReference>
<comment type="similarity">
    <text evidence="2 7">Belongs to the precorrin methyltransferase family.</text>
</comment>
<keyword evidence="4 9" id="KW-0489">Methyltransferase</keyword>
<dbReference type="InterPro" id="IPR035996">
    <property type="entry name" value="4pyrrol_Methylase_sf"/>
</dbReference>
<dbReference type="InterPro" id="IPR006364">
    <property type="entry name" value="CobI/CbiL/CobIJ_dom"/>
</dbReference>
<dbReference type="Gene3D" id="3.40.1010.10">
    <property type="entry name" value="Cobalt-precorrin-4 Transmethylase, Domain 1"/>
    <property type="match status" value="1"/>
</dbReference>
<accession>A0A1M4YMS3</accession>
<dbReference type="UniPathway" id="UPA00148"/>
<evidence type="ECO:0000313" key="10">
    <source>
        <dbReference type="Proteomes" id="UP000184088"/>
    </source>
</evidence>
<keyword evidence="6" id="KW-0949">S-adenosyl-L-methionine</keyword>
<evidence type="ECO:0000313" key="9">
    <source>
        <dbReference type="EMBL" id="SHF07109.1"/>
    </source>
</evidence>
<dbReference type="CDD" id="cd11645">
    <property type="entry name" value="Precorrin_2_C20_MT"/>
    <property type="match status" value="1"/>
</dbReference>
<dbReference type="NCBIfam" id="TIGR01467">
    <property type="entry name" value="cobI_cbiL"/>
    <property type="match status" value="1"/>
</dbReference>
<evidence type="ECO:0000256" key="4">
    <source>
        <dbReference type="ARBA" id="ARBA00022603"/>
    </source>
</evidence>
<dbReference type="SUPFAM" id="SSF53790">
    <property type="entry name" value="Tetrapyrrole methylase"/>
    <property type="match status" value="1"/>
</dbReference>
<dbReference type="EMBL" id="FQVH01000011">
    <property type="protein sequence ID" value="SHF07109.1"/>
    <property type="molecule type" value="Genomic_DNA"/>
</dbReference>
<keyword evidence="10" id="KW-1185">Reference proteome</keyword>
<evidence type="ECO:0000259" key="8">
    <source>
        <dbReference type="Pfam" id="PF00590"/>
    </source>
</evidence>
<dbReference type="STRING" id="1121256.SAMN02746089_01244"/>
<proteinExistence type="inferred from homology"/>
<evidence type="ECO:0000256" key="5">
    <source>
        <dbReference type="ARBA" id="ARBA00022679"/>
    </source>
</evidence>
<dbReference type="Proteomes" id="UP000184088">
    <property type="component" value="Unassembled WGS sequence"/>
</dbReference>
<dbReference type="PIRSF" id="PIRSF036427">
    <property type="entry name" value="Precrrn-2_mtase"/>
    <property type="match status" value="1"/>
</dbReference>
<comment type="pathway">
    <text evidence="1">Cofactor biosynthesis; adenosylcobalamin biosynthesis.</text>
</comment>
<dbReference type="GO" id="GO:0030788">
    <property type="term" value="F:precorrin-2 C20-methyltransferase activity"/>
    <property type="evidence" value="ECO:0007669"/>
    <property type="project" value="InterPro"/>
</dbReference>
<dbReference type="GO" id="GO:0032259">
    <property type="term" value="P:methylation"/>
    <property type="evidence" value="ECO:0007669"/>
    <property type="project" value="UniProtKB-KW"/>
</dbReference>
<dbReference type="GO" id="GO:0009236">
    <property type="term" value="P:cobalamin biosynthetic process"/>
    <property type="evidence" value="ECO:0007669"/>
    <property type="project" value="UniProtKB-UniRule"/>
</dbReference>
<dbReference type="InterPro" id="IPR014777">
    <property type="entry name" value="4pyrrole_Mease_sub1"/>
</dbReference>
<sequence length="224" mass="24764">MARFYGIGVGPGDPELITLKAVKILSDIDVVVAPSGTGQESIALEIVKPYLKTAEVVLIDFPMTKDHSLLQRKWKENVEIIKGFLDSGKNTAFITIGDPMIYSTYIYILKHLNGYKVETIPGITSFTAAAARLNIPIAEGSQPFVVIPSNDIDVIEEVLSTYHNVILMKVARNYDEIIRLLSEKGFEAGLAIRCGHPDEVVTRDLGQFSGRKIDYLSLIIAKKR</sequence>
<evidence type="ECO:0000256" key="2">
    <source>
        <dbReference type="ARBA" id="ARBA00005879"/>
    </source>
</evidence>
<dbReference type="RefSeq" id="WP_073342856.1">
    <property type="nucleotide sequence ID" value="NZ_FQVH01000011.1"/>
</dbReference>
<feature type="domain" description="Tetrapyrrole methylase" evidence="8">
    <location>
        <begin position="3"/>
        <end position="203"/>
    </location>
</feature>
<reference evidence="9 10" key="1">
    <citation type="submission" date="2016-11" db="EMBL/GenBank/DDBJ databases">
        <authorList>
            <person name="Jaros S."/>
            <person name="Januszkiewicz K."/>
            <person name="Wedrychowicz H."/>
        </authorList>
    </citation>
    <scope>NUCLEOTIDE SEQUENCE [LARGE SCALE GENOMIC DNA]</scope>
    <source>
        <strain evidence="9 10">DSM 17918</strain>
    </source>
</reference>
<evidence type="ECO:0000256" key="7">
    <source>
        <dbReference type="PIRNR" id="PIRNR036427"/>
    </source>
</evidence>
<keyword evidence="3" id="KW-0169">Cobalamin biosynthesis</keyword>
<organism evidence="9 10">
    <name type="scientific">Caldanaerobius fijiensis DSM 17918</name>
    <dbReference type="NCBI Taxonomy" id="1121256"/>
    <lineage>
        <taxon>Bacteria</taxon>
        <taxon>Bacillati</taxon>
        <taxon>Bacillota</taxon>
        <taxon>Clostridia</taxon>
        <taxon>Thermoanaerobacterales</taxon>
        <taxon>Thermoanaerobacteraceae</taxon>
        <taxon>Caldanaerobius</taxon>
    </lineage>
</organism>
<gene>
    <name evidence="9" type="ORF">SAMN02746089_01244</name>
</gene>
<evidence type="ECO:0000256" key="1">
    <source>
        <dbReference type="ARBA" id="ARBA00004953"/>
    </source>
</evidence>
<protein>
    <submittedName>
        <fullName evidence="9">Precorrin-2/cobalt-factor-2 C20-methyltransferase</fullName>
    </submittedName>
</protein>
<dbReference type="PANTHER" id="PTHR43467:SF2">
    <property type="entry name" value="COBALT-PRECORRIN-2 C(20)-METHYLTRANSFERASE"/>
    <property type="match status" value="1"/>
</dbReference>
<dbReference type="Pfam" id="PF00590">
    <property type="entry name" value="TP_methylase"/>
    <property type="match status" value="1"/>
</dbReference>
<keyword evidence="5 9" id="KW-0808">Transferase</keyword>
<dbReference type="AlphaFoldDB" id="A0A1M4YMS3"/>
<dbReference type="InterPro" id="IPR012382">
    <property type="entry name" value="CobI/CbiL"/>
</dbReference>
<dbReference type="InterPro" id="IPR014776">
    <property type="entry name" value="4pyrrole_Mease_sub2"/>
</dbReference>
<dbReference type="PANTHER" id="PTHR43467">
    <property type="entry name" value="COBALT-PRECORRIN-2 C(20)-METHYLTRANSFERASE"/>
    <property type="match status" value="1"/>
</dbReference>
<evidence type="ECO:0000256" key="6">
    <source>
        <dbReference type="ARBA" id="ARBA00022691"/>
    </source>
</evidence>